<dbReference type="AlphaFoldDB" id="A0A9P0LX74"/>
<proteinExistence type="predicted"/>
<evidence type="ECO:0000313" key="3">
    <source>
        <dbReference type="EMBL" id="CAH2000708.1"/>
    </source>
</evidence>
<dbReference type="PANTHER" id="PTHR46601:SF1">
    <property type="entry name" value="ADF-H DOMAIN-CONTAINING PROTEIN"/>
    <property type="match status" value="1"/>
</dbReference>
<feature type="region of interest" description="Disordered" evidence="2">
    <location>
        <begin position="1"/>
        <end position="25"/>
    </location>
</feature>
<gene>
    <name evidence="3" type="ORF">ACAOBT_LOCUS25746</name>
</gene>
<reference evidence="3" key="1">
    <citation type="submission" date="2022-03" db="EMBL/GenBank/DDBJ databases">
        <authorList>
            <person name="Sayadi A."/>
        </authorList>
    </citation>
    <scope>NUCLEOTIDE SEQUENCE</scope>
</reference>
<feature type="coiled-coil region" evidence="1">
    <location>
        <begin position="146"/>
        <end position="180"/>
    </location>
</feature>
<keyword evidence="1" id="KW-0175">Coiled coil</keyword>
<comment type="caution">
    <text evidence="3">The sequence shown here is derived from an EMBL/GenBank/DDBJ whole genome shotgun (WGS) entry which is preliminary data.</text>
</comment>
<evidence type="ECO:0000313" key="4">
    <source>
        <dbReference type="Proteomes" id="UP001152888"/>
    </source>
</evidence>
<evidence type="ECO:0000256" key="1">
    <source>
        <dbReference type="SAM" id="Coils"/>
    </source>
</evidence>
<dbReference type="PANTHER" id="PTHR46601">
    <property type="entry name" value="ULP_PROTEASE DOMAIN-CONTAINING PROTEIN"/>
    <property type="match status" value="1"/>
</dbReference>
<evidence type="ECO:0000256" key="2">
    <source>
        <dbReference type="SAM" id="MobiDB-lite"/>
    </source>
</evidence>
<organism evidence="3 4">
    <name type="scientific">Acanthoscelides obtectus</name>
    <name type="common">Bean weevil</name>
    <name type="synonym">Bruchus obtectus</name>
    <dbReference type="NCBI Taxonomy" id="200917"/>
    <lineage>
        <taxon>Eukaryota</taxon>
        <taxon>Metazoa</taxon>
        <taxon>Ecdysozoa</taxon>
        <taxon>Arthropoda</taxon>
        <taxon>Hexapoda</taxon>
        <taxon>Insecta</taxon>
        <taxon>Pterygota</taxon>
        <taxon>Neoptera</taxon>
        <taxon>Endopterygota</taxon>
        <taxon>Coleoptera</taxon>
        <taxon>Polyphaga</taxon>
        <taxon>Cucujiformia</taxon>
        <taxon>Chrysomeloidea</taxon>
        <taxon>Chrysomelidae</taxon>
        <taxon>Bruchinae</taxon>
        <taxon>Bruchini</taxon>
        <taxon>Acanthoscelides</taxon>
    </lineage>
</organism>
<accession>A0A9P0LX74</accession>
<protein>
    <submittedName>
        <fullName evidence="3">Uncharacterized protein</fullName>
    </submittedName>
</protein>
<sequence>MGPPTSFTKRKSKKHNCAGAKSPNMAPIKKKTLSKEEIAKKSVLLAEYKEKERLKYLKKKEKEQRKCVKDMTPREHRKARKNWVAYSSDYRKKQKIRDNTDKYVDQNTPPSSEDEIIPEAPLLNNEREAEARRRSIVQRRKRNSMLKRKDLLIENLKKKLASEQQRNRRLKHRMIQKKQALTPESKMVEIANDPNQKAELIKKAIQDFYPLAIKYTWNFHEAGHGKGAPDGIGATCKRSADQLIAQRGDITNLYDFVAVLRERCPNINISVIEDADIEKVIKMIKEHEKEQKPFKGTLLRQMYGSYLKLIVNLRFKDTNGYPENN</sequence>
<name>A0A9P0LX74_ACAOB</name>
<dbReference type="EMBL" id="CAKOFQ010007420">
    <property type="protein sequence ID" value="CAH2000708.1"/>
    <property type="molecule type" value="Genomic_DNA"/>
</dbReference>
<keyword evidence="4" id="KW-1185">Reference proteome</keyword>
<dbReference type="Proteomes" id="UP001152888">
    <property type="component" value="Unassembled WGS sequence"/>
</dbReference>
<dbReference type="OrthoDB" id="6773128at2759"/>